<feature type="domain" description="Tyrosine specific protein phosphatases" evidence="1">
    <location>
        <begin position="154"/>
        <end position="204"/>
    </location>
</feature>
<dbReference type="EMBL" id="CP165628">
    <property type="protein sequence ID" value="XDU70331.1"/>
    <property type="molecule type" value="Genomic_DNA"/>
</dbReference>
<dbReference type="Gene3D" id="3.90.190.10">
    <property type="entry name" value="Protein tyrosine phosphatase superfamily"/>
    <property type="match status" value="1"/>
</dbReference>
<gene>
    <name evidence="2" type="ORF">AB3G37_12065</name>
</gene>
<dbReference type="InterPro" id="IPR000387">
    <property type="entry name" value="Tyr_Pase_dom"/>
</dbReference>
<sequence>MYHHPINAPVAVPAPSVAPPINTPHQVSAPQISALAQHLANLPTPVAKKIIHNYQEHPSLGLASIARPTHKGKPREFESNMDMLGDELKQSNIVTLLSLDNKMSEEIFDPVAGIFQADKATQLLNAKGISYVVDQQYFVTDSYDFPSVNLADDDTFIATLDGIVQWILAEMARNPHTMLAIHCGAGDGRSGVVKSACLIAQGLKNGNSSYHQGITAADKSAMVDTELNNSFDNVHAKTGSYKIVDDAVRNIRTVHGEAVERPSDVAMLNSYAEYCSQRVLANQGP</sequence>
<dbReference type="RefSeq" id="WP_369787891.1">
    <property type="nucleotide sequence ID" value="NZ_CP165628.1"/>
</dbReference>
<dbReference type="PROSITE" id="PS00383">
    <property type="entry name" value="TYR_PHOSPHATASE_1"/>
    <property type="match status" value="1"/>
</dbReference>
<name>A0AB39VKW6_9GAMM</name>
<accession>A0AB39VKW6</accession>
<dbReference type="InterPro" id="IPR016130">
    <property type="entry name" value="Tyr_Pase_AS"/>
</dbReference>
<reference evidence="2" key="1">
    <citation type="submission" date="2024-07" db="EMBL/GenBank/DDBJ databases">
        <authorList>
            <person name="Biller S.J."/>
        </authorList>
    </citation>
    <scope>NUCLEOTIDE SEQUENCE</scope>
    <source>
        <strain evidence="2">WC2420</strain>
    </source>
</reference>
<dbReference type="AlphaFoldDB" id="A0AB39VKW6"/>
<dbReference type="InterPro" id="IPR029021">
    <property type="entry name" value="Prot-tyrosine_phosphatase-like"/>
</dbReference>
<organism evidence="2">
    <name type="scientific">Rouxiella sp. WC2420</name>
    <dbReference type="NCBI Taxonomy" id="3234145"/>
    <lineage>
        <taxon>Bacteria</taxon>
        <taxon>Pseudomonadati</taxon>
        <taxon>Pseudomonadota</taxon>
        <taxon>Gammaproteobacteria</taxon>
        <taxon>Enterobacterales</taxon>
        <taxon>Yersiniaceae</taxon>
        <taxon>Rouxiella</taxon>
    </lineage>
</organism>
<proteinExistence type="predicted"/>
<dbReference type="PROSITE" id="PS50056">
    <property type="entry name" value="TYR_PHOSPHATASE_2"/>
    <property type="match status" value="1"/>
</dbReference>
<evidence type="ECO:0000313" key="2">
    <source>
        <dbReference type="EMBL" id="XDU70331.1"/>
    </source>
</evidence>
<protein>
    <recommendedName>
        <fullName evidence="1">Tyrosine specific protein phosphatases domain-containing protein</fullName>
    </recommendedName>
</protein>
<evidence type="ECO:0000259" key="1">
    <source>
        <dbReference type="PROSITE" id="PS50056"/>
    </source>
</evidence>
<dbReference type="SUPFAM" id="SSF52799">
    <property type="entry name" value="(Phosphotyrosine protein) phosphatases II"/>
    <property type="match status" value="1"/>
</dbReference>